<dbReference type="InterPro" id="IPR001356">
    <property type="entry name" value="HD"/>
</dbReference>
<keyword evidence="4 5" id="KW-0539">Nucleus</keyword>
<sequence>MQIATLRGANCGLRKTTVAGIRGNQFHHSTLRVPTLRRAMSKFHHISKLAISENRSSLKIDLPSPTSSICSDVGYGSEEVEGGISPPIVEHAERNRTCRRKKSRTAFSDEILLQLEKKFRQQKYLMADEREEFGKLIGLNETQVRTWFQNRRMRWKKQRKVTAEEIPTPRKETTRPSSTASPAPVVTSSPEKVANCSSDEPQPMTTMKLPTTPTILPSSCILPSVYSPSHFMPTPYASSAPYYRSYYPVPTMYSVPPYFSSYGGYPGMTRNFGAVIAHQYPLSNSAFVGQYSLTYRTY</sequence>
<dbReference type="CDD" id="cd00086">
    <property type="entry name" value="homeodomain"/>
    <property type="match status" value="1"/>
</dbReference>
<evidence type="ECO:0000313" key="10">
    <source>
        <dbReference type="Proteomes" id="UP000694865"/>
    </source>
</evidence>
<feature type="region of interest" description="Disordered" evidence="7">
    <location>
        <begin position="158"/>
        <end position="204"/>
    </location>
</feature>
<dbReference type="InterPro" id="IPR020479">
    <property type="entry name" value="HD_metazoa"/>
</dbReference>
<protein>
    <submittedName>
        <fullName evidence="11">Homeobox protein BarH-like 2-like</fullName>
    </submittedName>
    <submittedName>
        <fullName evidence="9">Homeobox protein brain-specific-like 217</fullName>
    </submittedName>
</protein>
<evidence type="ECO:0000256" key="7">
    <source>
        <dbReference type="SAM" id="MobiDB-lite"/>
    </source>
</evidence>
<evidence type="ECO:0000313" key="11">
    <source>
        <dbReference type="RefSeq" id="XP_002731845.1"/>
    </source>
</evidence>
<accession>A0A0U2SRA3</accession>
<dbReference type="SUPFAM" id="SSF46689">
    <property type="entry name" value="Homeodomain-like"/>
    <property type="match status" value="1"/>
</dbReference>
<feature type="DNA-binding region" description="Homeobox" evidence="5">
    <location>
        <begin position="100"/>
        <end position="159"/>
    </location>
</feature>
<evidence type="ECO:0000256" key="4">
    <source>
        <dbReference type="ARBA" id="ARBA00023242"/>
    </source>
</evidence>
<evidence type="ECO:0000256" key="2">
    <source>
        <dbReference type="ARBA" id="ARBA00023125"/>
    </source>
</evidence>
<keyword evidence="2 5" id="KW-0238">DNA-binding</keyword>
<evidence type="ECO:0000259" key="8">
    <source>
        <dbReference type="PROSITE" id="PS50071"/>
    </source>
</evidence>
<keyword evidence="3 5" id="KW-0371">Homeobox</keyword>
<dbReference type="PRINTS" id="PR00024">
    <property type="entry name" value="HOMEOBOX"/>
</dbReference>
<reference evidence="11" key="2">
    <citation type="submission" date="2025-05" db="UniProtKB">
        <authorList>
            <consortium name="RefSeq"/>
        </authorList>
    </citation>
    <scope>IDENTIFICATION</scope>
    <source>
        <tissue evidence="11">Testes</tissue>
    </source>
</reference>
<dbReference type="GO" id="GO:0005634">
    <property type="term" value="C:nucleus"/>
    <property type="evidence" value="ECO:0007669"/>
    <property type="project" value="UniProtKB-SubCell"/>
</dbReference>
<name>A0A0U2SRA3_SACKO</name>
<dbReference type="PANTHER" id="PTHR24333:SF5">
    <property type="entry name" value="VENT HOMEOBOX"/>
    <property type="match status" value="1"/>
</dbReference>
<dbReference type="RefSeq" id="XP_002731845.1">
    <property type="nucleotide sequence ID" value="XM_002731799.2"/>
</dbReference>
<dbReference type="GeneID" id="100370300"/>
<evidence type="ECO:0000256" key="1">
    <source>
        <dbReference type="ARBA" id="ARBA00004123"/>
    </source>
</evidence>
<dbReference type="Pfam" id="PF00046">
    <property type="entry name" value="Homeodomain"/>
    <property type="match status" value="1"/>
</dbReference>
<dbReference type="Gene3D" id="1.10.10.60">
    <property type="entry name" value="Homeodomain-like"/>
    <property type="match status" value="1"/>
</dbReference>
<evidence type="ECO:0000256" key="5">
    <source>
        <dbReference type="PROSITE-ProRule" id="PRU00108"/>
    </source>
</evidence>
<gene>
    <name evidence="11" type="primary">LOC100370300</name>
</gene>
<feature type="domain" description="Homeobox" evidence="8">
    <location>
        <begin position="98"/>
        <end position="158"/>
    </location>
</feature>
<dbReference type="PROSITE" id="PS50071">
    <property type="entry name" value="HOMEOBOX_2"/>
    <property type="match status" value="1"/>
</dbReference>
<evidence type="ECO:0000313" key="9">
    <source>
        <dbReference type="EMBL" id="ALR88658.1"/>
    </source>
</evidence>
<dbReference type="InterPro" id="IPR050848">
    <property type="entry name" value="Homeobox_TF"/>
</dbReference>
<comment type="subcellular location">
    <subcellularLocation>
        <location evidence="1 5 6">Nucleus</location>
    </subcellularLocation>
</comment>
<evidence type="ECO:0000256" key="3">
    <source>
        <dbReference type="ARBA" id="ARBA00023155"/>
    </source>
</evidence>
<feature type="compositionally biased region" description="Polar residues" evidence="7">
    <location>
        <begin position="175"/>
        <end position="200"/>
    </location>
</feature>
<dbReference type="SMART" id="SM00389">
    <property type="entry name" value="HOX"/>
    <property type="match status" value="1"/>
</dbReference>
<reference evidence="9" key="1">
    <citation type="journal article" date="2015" name="Nature">
        <title>Hemichordate genomes and deuterostome origins.</title>
        <authorList>
            <person name="Simakov O."/>
            <person name="Kawashima T."/>
            <person name="Marletaz F."/>
            <person name="Jenkins J."/>
            <person name="Koyanagi R."/>
            <person name="Mitros T."/>
            <person name="Hisata K."/>
            <person name="Bredeson J."/>
            <person name="Shoguchi E."/>
            <person name="Gyoja F."/>
            <person name="Yue J.X."/>
            <person name="Chen Y.C."/>
            <person name="Freeman R.M.Jr."/>
            <person name="Sasaki A."/>
            <person name="Hikosaka-Katayama T."/>
            <person name="Sato A."/>
            <person name="Fujie M."/>
            <person name="Baughman K.W."/>
            <person name="Levine J."/>
            <person name="Gonzalez P."/>
            <person name="Cameron C."/>
            <person name="Fritzenwanker J.H."/>
            <person name="Pani A.M."/>
            <person name="Goto H."/>
            <person name="Kanda M."/>
            <person name="Arakaki N."/>
            <person name="Yamasaki S."/>
            <person name="Qu J."/>
            <person name="Cree A."/>
            <person name="Ding Y."/>
            <person name="Dinh H.H."/>
            <person name="Dugan S."/>
            <person name="Holder M."/>
            <person name="Jhangiani S.N."/>
            <person name="Kovar C.L."/>
            <person name="Lee S.L."/>
            <person name="Lewis L.R."/>
            <person name="Morton D."/>
            <person name="Nazareth L.V."/>
            <person name="Okwuonu G."/>
            <person name="Santibanez J."/>
            <person name="Chen R."/>
            <person name="Richards S."/>
            <person name="Muzny D.M."/>
            <person name="Gillis A."/>
            <person name="Peshkin L."/>
            <person name="Wu M."/>
            <person name="Humphreys T."/>
            <person name="Su Y.H."/>
            <person name="Putnam N.H."/>
            <person name="Schmutz J."/>
            <person name="Fujiyama A."/>
            <person name="Yu J.K."/>
            <person name="Tagawa K."/>
            <person name="Worley K.C."/>
            <person name="Gibbs R.A."/>
            <person name="Kirschner M.W."/>
            <person name="Lowe C.J."/>
            <person name="Satoh N."/>
            <person name="Rokhsar D.S."/>
            <person name="Gerhart J."/>
        </authorList>
    </citation>
    <scope>NUCLEOTIDE SEQUENCE</scope>
</reference>
<organism evidence="9">
    <name type="scientific">Saccoglossus kowalevskii</name>
    <name type="common">Acorn worm</name>
    <dbReference type="NCBI Taxonomy" id="10224"/>
    <lineage>
        <taxon>Eukaryota</taxon>
        <taxon>Metazoa</taxon>
        <taxon>Hemichordata</taxon>
        <taxon>Enteropneusta</taxon>
        <taxon>Harrimaniidae</taxon>
        <taxon>Saccoglossus</taxon>
    </lineage>
</organism>
<dbReference type="InterPro" id="IPR009057">
    <property type="entry name" value="Homeodomain-like_sf"/>
</dbReference>
<dbReference type="OrthoDB" id="6159439at2759"/>
<dbReference type="PANTHER" id="PTHR24333">
    <property type="entry name" value="HOMEO BOX HB9 LIKE A-RELATED"/>
    <property type="match status" value="1"/>
</dbReference>
<feature type="compositionally biased region" description="Basic and acidic residues" evidence="7">
    <location>
        <begin position="161"/>
        <end position="174"/>
    </location>
</feature>
<dbReference type="Proteomes" id="UP000694865">
    <property type="component" value="Unplaced"/>
</dbReference>
<keyword evidence="10" id="KW-1185">Reference proteome</keyword>
<evidence type="ECO:0000256" key="6">
    <source>
        <dbReference type="RuleBase" id="RU000682"/>
    </source>
</evidence>
<dbReference type="KEGG" id="sko:100370300"/>
<dbReference type="EMBL" id="KT984261">
    <property type="protein sequence ID" value="ALR88658.1"/>
    <property type="molecule type" value="mRNA"/>
</dbReference>
<dbReference type="GO" id="GO:0003677">
    <property type="term" value="F:DNA binding"/>
    <property type="evidence" value="ECO:0007669"/>
    <property type="project" value="UniProtKB-UniRule"/>
</dbReference>
<dbReference type="AlphaFoldDB" id="A0A0U2SRA3"/>
<proteinExistence type="evidence at transcript level"/>